<organism evidence="1">
    <name type="scientific">Noccaea caerulescens</name>
    <name type="common">Alpine penny-cress</name>
    <name type="synonym">Thlaspi caerulescens</name>
    <dbReference type="NCBI Taxonomy" id="107243"/>
    <lineage>
        <taxon>Eukaryota</taxon>
        <taxon>Viridiplantae</taxon>
        <taxon>Streptophyta</taxon>
        <taxon>Embryophyta</taxon>
        <taxon>Tracheophyta</taxon>
        <taxon>Spermatophyta</taxon>
        <taxon>Magnoliopsida</taxon>
        <taxon>eudicotyledons</taxon>
        <taxon>Gunneridae</taxon>
        <taxon>Pentapetalae</taxon>
        <taxon>rosids</taxon>
        <taxon>malvids</taxon>
        <taxon>Brassicales</taxon>
        <taxon>Brassicaceae</taxon>
        <taxon>Coluteocarpeae</taxon>
        <taxon>Noccaea</taxon>
    </lineage>
</organism>
<proteinExistence type="predicted"/>
<accession>A0A1J3D7U0</accession>
<reference evidence="1" key="1">
    <citation type="submission" date="2016-07" db="EMBL/GenBank/DDBJ databases">
        <title>De novo transcriptome assembly of four accessions of the metal hyperaccumulator plant Noccaea caerulescens.</title>
        <authorList>
            <person name="Blande D."/>
            <person name="Halimaa P."/>
            <person name="Tervahauta A.I."/>
            <person name="Aarts M.G."/>
            <person name="Karenlampi S.O."/>
        </authorList>
    </citation>
    <scope>NUCLEOTIDE SEQUENCE</scope>
</reference>
<name>A0A1J3D7U0_NOCCA</name>
<dbReference type="AlphaFoldDB" id="A0A1J3D7U0"/>
<evidence type="ECO:0000313" key="1">
    <source>
        <dbReference type="EMBL" id="JAU16058.1"/>
    </source>
</evidence>
<gene>
    <name evidence="1" type="ORF">GA_TR15833_c2_g1_i1_g.48632</name>
</gene>
<dbReference type="EMBL" id="GEVI01016262">
    <property type="protein sequence ID" value="JAU16058.1"/>
    <property type="molecule type" value="Transcribed_RNA"/>
</dbReference>
<protein>
    <submittedName>
        <fullName evidence="1">Uncharacterized protein</fullName>
    </submittedName>
</protein>
<sequence>MKLTFSSTQDQVPKTLVSLLAPIQQSDNSHRFTSPLDPGVSRVCRSFDAMIGLHRFFESVPDYPDACQMESFIGF</sequence>